<gene>
    <name evidence="1" type="ORF">C5467_15410</name>
</gene>
<dbReference type="EMBL" id="PUJY01000026">
    <property type="protein sequence ID" value="TDB53351.1"/>
    <property type="molecule type" value="Genomic_DNA"/>
</dbReference>
<dbReference type="RefSeq" id="WP_132355177.1">
    <property type="nucleotide sequence ID" value="NZ_CAWOJO010000026.1"/>
</dbReference>
<protein>
    <submittedName>
        <fullName evidence="1">Uncharacterized protein</fullName>
    </submittedName>
</protein>
<reference evidence="1 2" key="1">
    <citation type="journal article" date="2019" name="Int. J. Syst. Evol. Microbiol.">
        <title>Photorhabdus khanii subsp. guanajuatensis subsp. nov., isolated from Heterorhabditis atacamensis, and Photorhabdus luminescens subsp. mexicana subsp. nov., isolated from Heterorhabditis mexicana entomopathogenic nematodes.</title>
        <authorList>
            <person name="Machado R.A.R."/>
            <person name="Bruno P."/>
            <person name="Arce C.C.M."/>
            <person name="Liechti N."/>
            <person name="Kohler A."/>
            <person name="Bernal J."/>
            <person name="Bruggmann R."/>
            <person name="Turlings T.C.J."/>
        </authorList>
    </citation>
    <scope>NUCLEOTIDE SEQUENCE [LARGE SCALE GENOMIC DNA]</scope>
    <source>
        <strain evidence="1 2">MEX20-17</strain>
    </source>
</reference>
<organism evidence="1 2">
    <name type="scientific">Photorhabdus khanii subsp. guanajuatensis</name>
    <dbReference type="NCBI Taxonomy" id="2100166"/>
    <lineage>
        <taxon>Bacteria</taxon>
        <taxon>Pseudomonadati</taxon>
        <taxon>Pseudomonadota</taxon>
        <taxon>Gammaproteobacteria</taxon>
        <taxon>Enterobacterales</taxon>
        <taxon>Morganellaceae</taxon>
        <taxon>Photorhabdus</taxon>
    </lineage>
</organism>
<evidence type="ECO:0000313" key="1">
    <source>
        <dbReference type="EMBL" id="TDB53351.1"/>
    </source>
</evidence>
<proteinExistence type="predicted"/>
<name>A0A4R4JIX5_9GAMM</name>
<comment type="caution">
    <text evidence="1">The sequence shown here is derived from an EMBL/GenBank/DDBJ whole genome shotgun (WGS) entry which is preliminary data.</text>
</comment>
<dbReference type="Proteomes" id="UP000295598">
    <property type="component" value="Unassembled WGS sequence"/>
</dbReference>
<evidence type="ECO:0000313" key="2">
    <source>
        <dbReference type="Proteomes" id="UP000295598"/>
    </source>
</evidence>
<dbReference type="AlphaFoldDB" id="A0A4R4JIX5"/>
<accession>A0A4R4JIX5</accession>
<sequence>MKFADIKTIIEKDINELDLADVSIDTLTIQESYIPQSQFIRRVDNILLGNRTFPATVRAYPGQVNYVRQLPQKAIDQITEQFAPALCFMIDRF</sequence>